<proteinExistence type="predicted"/>
<dbReference type="PANTHER" id="PTHR12049:SF7">
    <property type="entry name" value="PROTEIN ARGININE METHYLTRANSFERASE NDUFAF7, MITOCHONDRIAL"/>
    <property type="match status" value="1"/>
</dbReference>
<dbReference type="EMBL" id="JAGQDG010000005">
    <property type="protein sequence ID" value="MBQ0936579.1"/>
    <property type="molecule type" value="Genomic_DNA"/>
</dbReference>
<comment type="caution">
    <text evidence="4">The sequence shown here is derived from an EMBL/GenBank/DDBJ whole genome shotgun (WGS) entry which is preliminary data.</text>
</comment>
<dbReference type="PANTHER" id="PTHR12049">
    <property type="entry name" value="PROTEIN ARGININE METHYLTRANSFERASE NDUFAF7, MITOCHONDRIAL"/>
    <property type="match status" value="1"/>
</dbReference>
<protein>
    <submittedName>
        <fullName evidence="4">SAM-dependent methyltransferase</fullName>
        <ecNumber evidence="4">2.1.1.-</ecNumber>
    </submittedName>
</protein>
<dbReference type="Proteomes" id="UP000672097">
    <property type="component" value="Unassembled WGS sequence"/>
</dbReference>
<organism evidence="4 5">
    <name type="scientific">Ideonella paludis</name>
    <dbReference type="NCBI Taxonomy" id="1233411"/>
    <lineage>
        <taxon>Bacteria</taxon>
        <taxon>Pseudomonadati</taxon>
        <taxon>Pseudomonadota</taxon>
        <taxon>Betaproteobacteria</taxon>
        <taxon>Burkholderiales</taxon>
        <taxon>Sphaerotilaceae</taxon>
        <taxon>Ideonella</taxon>
    </lineage>
</organism>
<dbReference type="InterPro" id="IPR038375">
    <property type="entry name" value="NDUFAF7_sf"/>
</dbReference>
<dbReference type="GO" id="GO:0032259">
    <property type="term" value="P:methylation"/>
    <property type="evidence" value="ECO:0007669"/>
    <property type="project" value="UniProtKB-KW"/>
</dbReference>
<keyword evidence="5" id="KW-1185">Reference proteome</keyword>
<dbReference type="Gene3D" id="3.40.50.12710">
    <property type="match status" value="1"/>
</dbReference>
<evidence type="ECO:0000256" key="2">
    <source>
        <dbReference type="ARBA" id="ARBA00022679"/>
    </source>
</evidence>
<dbReference type="EC" id="2.1.1.-" evidence="4"/>
<dbReference type="GO" id="GO:0008168">
    <property type="term" value="F:methyltransferase activity"/>
    <property type="evidence" value="ECO:0007669"/>
    <property type="project" value="UniProtKB-KW"/>
</dbReference>
<keyword evidence="2 4" id="KW-0808">Transferase</keyword>
<evidence type="ECO:0000313" key="5">
    <source>
        <dbReference type="Proteomes" id="UP000672097"/>
    </source>
</evidence>
<sequence>MPSSKPADTAGGEPHSLNGRPDTGVLAELSAQIRGAIARNGGWLPFDQFMGLALYAPGLGYYSNSSRKFGALPSSGSDFVTAPELSPLFGQALAQQVAQALQATGTQEVFEFGAGSGALAEQVISSLEALGQPLARYTIIDLSGELRERQALRLARFGDRVQWAQTWPSAMRGVVLGNEVLDAMPVNLLHFDGQQWLERGVVWDEATQAFAHADRPTDLRPSLEDLSGFVPGTTTEVHPQAEAFIRSLAEHLQHGVALFLDYGFPEAEYYHPQRIGGTLMCHQAHVADTDPLVNVGLKDITAHVNFTGVALAAQDAGLQILGYTSQARFLMNCGLMPLLAAASVQERTMAQKLITEHEMGELFKVIALASAEVTLDPVGFVAGDRTHRL</sequence>
<evidence type="ECO:0000256" key="1">
    <source>
        <dbReference type="ARBA" id="ARBA00022603"/>
    </source>
</evidence>
<reference evidence="4 5" key="1">
    <citation type="submission" date="2021-04" db="EMBL/GenBank/DDBJ databases">
        <title>The genome sequence of type strain Ideonella paludis KCTC 32238.</title>
        <authorList>
            <person name="Liu Y."/>
        </authorList>
    </citation>
    <scope>NUCLEOTIDE SEQUENCE [LARGE SCALE GENOMIC DNA]</scope>
    <source>
        <strain evidence="4 5">KCTC 32238</strain>
    </source>
</reference>
<dbReference type="InterPro" id="IPR029063">
    <property type="entry name" value="SAM-dependent_MTases_sf"/>
</dbReference>
<feature type="region of interest" description="Disordered" evidence="3">
    <location>
        <begin position="1"/>
        <end position="22"/>
    </location>
</feature>
<gene>
    <name evidence="4" type="ORF">KAK11_14675</name>
</gene>
<dbReference type="InterPro" id="IPR003788">
    <property type="entry name" value="NDUFAF7"/>
</dbReference>
<dbReference type="Pfam" id="PF02636">
    <property type="entry name" value="Methyltransf_28"/>
    <property type="match status" value="1"/>
</dbReference>
<dbReference type="SUPFAM" id="SSF53335">
    <property type="entry name" value="S-adenosyl-L-methionine-dependent methyltransferases"/>
    <property type="match status" value="1"/>
</dbReference>
<keyword evidence="1 4" id="KW-0489">Methyltransferase</keyword>
<evidence type="ECO:0000256" key="3">
    <source>
        <dbReference type="SAM" id="MobiDB-lite"/>
    </source>
</evidence>
<accession>A0ABS5DZK9</accession>
<name>A0ABS5DZK9_9BURK</name>
<evidence type="ECO:0000313" key="4">
    <source>
        <dbReference type="EMBL" id="MBQ0936579.1"/>
    </source>
</evidence>